<evidence type="ECO:0000256" key="1">
    <source>
        <dbReference type="SAM" id="Phobius"/>
    </source>
</evidence>
<keyword evidence="1" id="KW-0812">Transmembrane</keyword>
<reference evidence="2 3" key="1">
    <citation type="submission" date="2018-07" db="EMBL/GenBank/DDBJ databases">
        <title>Genomic Encyclopedia of Type Strains, Phase III (KMG-III): the genomes of soil and plant-associated and newly described type strains.</title>
        <authorList>
            <person name="Whitman W."/>
        </authorList>
    </citation>
    <scope>NUCLEOTIDE SEQUENCE [LARGE SCALE GENOMIC DNA]</scope>
    <source>
        <strain evidence="2 3">CECT 7506</strain>
    </source>
</reference>
<keyword evidence="1" id="KW-0472">Membrane</keyword>
<dbReference type="EMBL" id="QPJD01000012">
    <property type="protein sequence ID" value="RCW44209.1"/>
    <property type="molecule type" value="Genomic_DNA"/>
</dbReference>
<proteinExistence type="predicted"/>
<evidence type="ECO:0000313" key="3">
    <source>
        <dbReference type="Proteomes" id="UP000252415"/>
    </source>
</evidence>
<comment type="caution">
    <text evidence="2">The sequence shown here is derived from an EMBL/GenBank/DDBJ whole genome shotgun (WGS) entry which is preliminary data.</text>
</comment>
<protein>
    <submittedName>
        <fullName evidence="2">Uncharacterized protein</fullName>
    </submittedName>
</protein>
<keyword evidence="3" id="KW-1185">Reference proteome</keyword>
<keyword evidence="1" id="KW-1133">Transmembrane helix</keyword>
<dbReference type="RefSeq" id="WP_114381771.1">
    <property type="nucleotide sequence ID" value="NZ_QPJD01000012.1"/>
</dbReference>
<accession>A0A368VR80</accession>
<dbReference type="AlphaFoldDB" id="A0A368VR80"/>
<feature type="transmembrane region" description="Helical" evidence="1">
    <location>
        <begin position="86"/>
        <end position="106"/>
    </location>
</feature>
<gene>
    <name evidence="2" type="ORF">DFP97_11273</name>
</gene>
<evidence type="ECO:0000313" key="2">
    <source>
        <dbReference type="EMBL" id="RCW44209.1"/>
    </source>
</evidence>
<sequence length="107" mass="12363">MNIEDLMKPAADRKDHLDKLLLEERDGLHYVELFDFIKTQGIDKVTTKDMNRLVEKYGRGVMGINGFTDYYSIISSNESNKVMKDWTKAIGIMTIVVMLATLIMLFR</sequence>
<organism evidence="2 3">
    <name type="scientific">Paenibacillus prosopidis</name>
    <dbReference type="NCBI Taxonomy" id="630520"/>
    <lineage>
        <taxon>Bacteria</taxon>
        <taxon>Bacillati</taxon>
        <taxon>Bacillota</taxon>
        <taxon>Bacilli</taxon>
        <taxon>Bacillales</taxon>
        <taxon>Paenibacillaceae</taxon>
        <taxon>Paenibacillus</taxon>
    </lineage>
</organism>
<name>A0A368VR80_9BACL</name>
<dbReference type="Proteomes" id="UP000252415">
    <property type="component" value="Unassembled WGS sequence"/>
</dbReference>